<dbReference type="AlphaFoldDB" id="E1SUZ7"/>
<evidence type="ECO:0000259" key="4">
    <source>
        <dbReference type="PROSITE" id="PS50995"/>
    </source>
</evidence>
<dbReference type="GO" id="GO:0003700">
    <property type="term" value="F:DNA-binding transcription factor activity"/>
    <property type="evidence" value="ECO:0007669"/>
    <property type="project" value="InterPro"/>
</dbReference>
<accession>E1SUZ7</accession>
<dbReference type="Gene3D" id="1.10.10.10">
    <property type="entry name" value="Winged helix-like DNA-binding domain superfamily/Winged helix DNA-binding domain"/>
    <property type="match status" value="1"/>
</dbReference>
<gene>
    <name evidence="5" type="ordered locus">Fbal_2121</name>
</gene>
<dbReference type="RefSeq" id="WP_013345630.1">
    <property type="nucleotide sequence ID" value="NC_014541.1"/>
</dbReference>
<keyword evidence="1" id="KW-0805">Transcription regulation</keyword>
<dbReference type="InterPro" id="IPR036390">
    <property type="entry name" value="WH_DNA-bd_sf"/>
</dbReference>
<evidence type="ECO:0000256" key="2">
    <source>
        <dbReference type="ARBA" id="ARBA00023125"/>
    </source>
</evidence>
<feature type="domain" description="HTH marR-type" evidence="4">
    <location>
        <begin position="3"/>
        <end position="137"/>
    </location>
</feature>
<dbReference type="Proteomes" id="UP000006683">
    <property type="component" value="Chromosome"/>
</dbReference>
<dbReference type="EMBL" id="CP002209">
    <property type="protein sequence ID" value="ADN76324.1"/>
    <property type="molecule type" value="Genomic_DNA"/>
</dbReference>
<keyword evidence="6" id="KW-1185">Reference proteome</keyword>
<dbReference type="PRINTS" id="PR00598">
    <property type="entry name" value="HTHMARR"/>
</dbReference>
<dbReference type="eggNOG" id="COG1846">
    <property type="taxonomic scope" value="Bacteria"/>
</dbReference>
<evidence type="ECO:0000256" key="1">
    <source>
        <dbReference type="ARBA" id="ARBA00023015"/>
    </source>
</evidence>
<dbReference type="SUPFAM" id="SSF46785">
    <property type="entry name" value="Winged helix' DNA-binding domain"/>
    <property type="match status" value="1"/>
</dbReference>
<dbReference type="InterPro" id="IPR000835">
    <property type="entry name" value="HTH_MarR-typ"/>
</dbReference>
<evidence type="ECO:0000313" key="6">
    <source>
        <dbReference type="Proteomes" id="UP000006683"/>
    </source>
</evidence>
<dbReference type="PANTHER" id="PTHR42756:SF1">
    <property type="entry name" value="TRANSCRIPTIONAL REPRESSOR OF EMRAB OPERON"/>
    <property type="match status" value="1"/>
</dbReference>
<evidence type="ECO:0000256" key="3">
    <source>
        <dbReference type="ARBA" id="ARBA00023163"/>
    </source>
</evidence>
<dbReference type="OrthoDB" id="6196575at2"/>
<sequence>MTNQGLLESVFTLVHALKREMQQQIDAMGLAITPMHVRVLKVISRRQPCTANDVVMLLQRDKAQVTRLLKPLLEHGLLQKQANPEDKRSQFLQVTDAGAAIVERLQAIDAHMLAQLSQSVPAEDLAEFQRIARRMAEGLNAGAAPGS</sequence>
<keyword evidence="3" id="KW-0804">Transcription</keyword>
<dbReference type="SMART" id="SM00347">
    <property type="entry name" value="HTH_MARR"/>
    <property type="match status" value="1"/>
</dbReference>
<dbReference type="GO" id="GO:0003677">
    <property type="term" value="F:DNA binding"/>
    <property type="evidence" value="ECO:0007669"/>
    <property type="project" value="UniProtKB-KW"/>
</dbReference>
<reference evidence="5 6" key="1">
    <citation type="journal article" date="2010" name="Stand. Genomic Sci.">
        <title>Complete genome sequence of Ferrimonas balearica type strain (PAT).</title>
        <authorList>
            <person name="Nolan M."/>
            <person name="Sikorski J."/>
            <person name="Davenport K."/>
            <person name="Lucas S."/>
            <person name="Glavina Del Rio T."/>
            <person name="Tice H."/>
            <person name="Cheng J."/>
            <person name="Goodwin L."/>
            <person name="Pitluck S."/>
            <person name="Liolios K."/>
            <person name="Ivanova N."/>
            <person name="Mavromatis K."/>
            <person name="Ovchinnikova G."/>
            <person name="Pati A."/>
            <person name="Chen A."/>
            <person name="Palaniappan K."/>
            <person name="Land M."/>
            <person name="Hauser L."/>
            <person name="Chang Y."/>
            <person name="Jeffries C."/>
            <person name="Tapia R."/>
            <person name="Brettin T."/>
            <person name="Detter J."/>
            <person name="Han C."/>
            <person name="Yasawong M."/>
            <person name="Rohde M."/>
            <person name="Tindall B."/>
            <person name="Goker M."/>
            <person name="Woyke T."/>
            <person name="Bristow J."/>
            <person name="Eisen J."/>
            <person name="Markowitz V."/>
            <person name="Hugenholtz P."/>
            <person name="Kyrpides N."/>
            <person name="Klenk H."/>
            <person name="Lapidus A."/>
        </authorList>
    </citation>
    <scope>NUCLEOTIDE SEQUENCE [LARGE SCALE GENOMIC DNA]</scope>
    <source>
        <strain evidence="6">DSM 9799 / CCM 4581 / KCTC 23876 / PAT</strain>
    </source>
</reference>
<dbReference type="GeneID" id="67182326"/>
<dbReference type="PANTHER" id="PTHR42756">
    <property type="entry name" value="TRANSCRIPTIONAL REGULATOR, MARR"/>
    <property type="match status" value="1"/>
</dbReference>
<organism evidence="5 6">
    <name type="scientific">Ferrimonas balearica (strain DSM 9799 / CCM 4581 / KCTC 23876 / PAT)</name>
    <dbReference type="NCBI Taxonomy" id="550540"/>
    <lineage>
        <taxon>Bacteria</taxon>
        <taxon>Pseudomonadati</taxon>
        <taxon>Pseudomonadota</taxon>
        <taxon>Gammaproteobacteria</taxon>
        <taxon>Alteromonadales</taxon>
        <taxon>Ferrimonadaceae</taxon>
        <taxon>Ferrimonas</taxon>
    </lineage>
</organism>
<dbReference type="InterPro" id="IPR036388">
    <property type="entry name" value="WH-like_DNA-bd_sf"/>
</dbReference>
<keyword evidence="2" id="KW-0238">DNA-binding</keyword>
<dbReference type="Pfam" id="PF12802">
    <property type="entry name" value="MarR_2"/>
    <property type="match status" value="1"/>
</dbReference>
<dbReference type="PROSITE" id="PS50995">
    <property type="entry name" value="HTH_MARR_2"/>
    <property type="match status" value="1"/>
</dbReference>
<protein>
    <submittedName>
        <fullName evidence="5">Transcriptional regulator, MarR family</fullName>
    </submittedName>
</protein>
<name>E1SUZ7_FERBD</name>
<proteinExistence type="predicted"/>
<dbReference type="InterPro" id="IPR023187">
    <property type="entry name" value="Tscrpt_reg_MarR-type_CS"/>
</dbReference>
<evidence type="ECO:0000313" key="5">
    <source>
        <dbReference type="EMBL" id="ADN76324.1"/>
    </source>
</evidence>
<dbReference type="KEGG" id="fbl:Fbal_2121"/>
<dbReference type="STRING" id="550540.Fbal_2121"/>
<dbReference type="HOGENOM" id="CLU_083287_18_6_6"/>
<dbReference type="PROSITE" id="PS01117">
    <property type="entry name" value="HTH_MARR_1"/>
    <property type="match status" value="1"/>
</dbReference>